<proteinExistence type="predicted"/>
<dbReference type="PROSITE" id="PS01332">
    <property type="entry name" value="HTH_RRF2_1"/>
    <property type="match status" value="1"/>
</dbReference>
<dbReference type="STRING" id="145857.GA0070616_4481"/>
<dbReference type="GO" id="GO:0003677">
    <property type="term" value="F:DNA binding"/>
    <property type="evidence" value="ECO:0007669"/>
    <property type="project" value="UniProtKB-KW"/>
</dbReference>
<dbReference type="GO" id="GO:0005829">
    <property type="term" value="C:cytosol"/>
    <property type="evidence" value="ECO:0007669"/>
    <property type="project" value="TreeGrafter"/>
</dbReference>
<feature type="region of interest" description="Disordered" evidence="3">
    <location>
        <begin position="138"/>
        <end position="182"/>
    </location>
</feature>
<dbReference type="InterPro" id="IPR030489">
    <property type="entry name" value="TR_Rrf2-type_CS"/>
</dbReference>
<name>A0A1C6ST46_9ACTN</name>
<reference evidence="4 5" key="1">
    <citation type="submission" date="2016-06" db="EMBL/GenBank/DDBJ databases">
        <authorList>
            <person name="Kjaerup R.B."/>
            <person name="Dalgaard T.S."/>
            <person name="Juul-Madsen H.R."/>
        </authorList>
    </citation>
    <scope>NUCLEOTIDE SEQUENCE [LARGE SCALE GENOMIC DNA]</scope>
    <source>
        <strain evidence="4 5">DSM 43818</strain>
    </source>
</reference>
<accession>A0A1C6ST46</accession>
<dbReference type="Gene3D" id="1.10.10.10">
    <property type="entry name" value="Winged helix-like DNA-binding domain superfamily/Winged helix DNA-binding domain"/>
    <property type="match status" value="1"/>
</dbReference>
<dbReference type="RefSeq" id="WP_091086475.1">
    <property type="nucleotide sequence ID" value="NZ_FMHT01000003.1"/>
</dbReference>
<dbReference type="EMBL" id="FMHT01000003">
    <property type="protein sequence ID" value="SCL32502.1"/>
    <property type="molecule type" value="Genomic_DNA"/>
</dbReference>
<dbReference type="Pfam" id="PF02082">
    <property type="entry name" value="Rrf2"/>
    <property type="match status" value="1"/>
</dbReference>
<evidence type="ECO:0000256" key="1">
    <source>
        <dbReference type="ARBA" id="ARBA00023125"/>
    </source>
</evidence>
<dbReference type="NCBIfam" id="TIGR00738">
    <property type="entry name" value="rrf2_super"/>
    <property type="match status" value="1"/>
</dbReference>
<dbReference type="InterPro" id="IPR036390">
    <property type="entry name" value="WH_DNA-bd_sf"/>
</dbReference>
<protein>
    <submittedName>
        <fullName evidence="4">Transcriptional regulator, BadM/Rrf2 family</fullName>
    </submittedName>
</protein>
<dbReference type="InterPro" id="IPR036388">
    <property type="entry name" value="WH-like_DNA-bd_sf"/>
</dbReference>
<organism evidence="4 5">
    <name type="scientific">Micromonospora nigra</name>
    <dbReference type="NCBI Taxonomy" id="145857"/>
    <lineage>
        <taxon>Bacteria</taxon>
        <taxon>Bacillati</taxon>
        <taxon>Actinomycetota</taxon>
        <taxon>Actinomycetes</taxon>
        <taxon>Micromonosporales</taxon>
        <taxon>Micromonosporaceae</taxon>
        <taxon>Micromonospora</taxon>
    </lineage>
</organism>
<dbReference type="SUPFAM" id="SSF46785">
    <property type="entry name" value="Winged helix' DNA-binding domain"/>
    <property type="match status" value="1"/>
</dbReference>
<comment type="cofactor">
    <cofactor evidence="2">
        <name>[2Fe-2S] cluster</name>
        <dbReference type="ChEBI" id="CHEBI:190135"/>
    </cofactor>
</comment>
<dbReference type="InterPro" id="IPR000944">
    <property type="entry name" value="Tscrpt_reg_Rrf2"/>
</dbReference>
<dbReference type="PANTHER" id="PTHR33221:SF4">
    <property type="entry name" value="HTH-TYPE TRANSCRIPTIONAL REPRESSOR NSRR"/>
    <property type="match status" value="1"/>
</dbReference>
<evidence type="ECO:0000256" key="3">
    <source>
        <dbReference type="SAM" id="MobiDB-lite"/>
    </source>
</evidence>
<dbReference type="PROSITE" id="PS51197">
    <property type="entry name" value="HTH_RRF2_2"/>
    <property type="match status" value="1"/>
</dbReference>
<dbReference type="PANTHER" id="PTHR33221">
    <property type="entry name" value="WINGED HELIX-TURN-HELIX TRANSCRIPTIONAL REGULATOR, RRF2 FAMILY"/>
    <property type="match status" value="1"/>
</dbReference>
<dbReference type="OrthoDB" id="9795923at2"/>
<dbReference type="GO" id="GO:0003700">
    <property type="term" value="F:DNA-binding transcription factor activity"/>
    <property type="evidence" value="ECO:0007669"/>
    <property type="project" value="TreeGrafter"/>
</dbReference>
<evidence type="ECO:0000313" key="4">
    <source>
        <dbReference type="EMBL" id="SCL32502.1"/>
    </source>
</evidence>
<dbReference type="AlphaFoldDB" id="A0A1C6ST46"/>
<keyword evidence="5" id="KW-1185">Reference proteome</keyword>
<keyword evidence="1" id="KW-0238">DNA-binding</keyword>
<evidence type="ECO:0000256" key="2">
    <source>
        <dbReference type="ARBA" id="ARBA00034078"/>
    </source>
</evidence>
<evidence type="ECO:0000313" key="5">
    <source>
        <dbReference type="Proteomes" id="UP000199699"/>
    </source>
</evidence>
<sequence length="182" mass="18714">MKLNRSTDMALRIAMLAAATPRRTTVDELAGQLALPRNHAAKVVQRLQRLGVLVTIRGRAGGVAFAADGGTYTVGQVVRAFEGDDEVVDCDGPACPLRAACRLRGELRRAQAAFLAVLDDVRLADLVDGPAGPLLLTLTAPPPLTTPTIPPPTTAPAQDPPSPGDAGCATAGPEPAVGTDVP</sequence>
<dbReference type="Proteomes" id="UP000199699">
    <property type="component" value="Unassembled WGS sequence"/>
</dbReference>
<feature type="compositionally biased region" description="Pro residues" evidence="3">
    <location>
        <begin position="140"/>
        <end position="163"/>
    </location>
</feature>
<gene>
    <name evidence="4" type="ORF">GA0070616_4481</name>
</gene>